<dbReference type="AlphaFoldDB" id="A0AAD8NGC6"/>
<feature type="transmembrane region" description="Helical" evidence="2">
    <location>
        <begin position="24"/>
        <end position="46"/>
    </location>
</feature>
<evidence type="ECO:0000256" key="1">
    <source>
        <dbReference type="SAM" id="MobiDB-lite"/>
    </source>
</evidence>
<evidence type="ECO:0000256" key="2">
    <source>
        <dbReference type="SAM" id="Phobius"/>
    </source>
</evidence>
<name>A0AAD8NGC6_TARER</name>
<proteinExistence type="predicted"/>
<protein>
    <submittedName>
        <fullName evidence="3">Uncharacterized protein</fullName>
    </submittedName>
</protein>
<gene>
    <name evidence="3" type="ORF">QVD17_38563</name>
</gene>
<sequence length="96" mass="10319">MLTCCASYCGSHKGLLITPYTINILHKTLFSSFTIISCFTLFFASFPPTGRPPLSSPPPPPPPPSPPPANTITTTTTCLSLSPYVHPSYSKQPHIS</sequence>
<organism evidence="3 4">
    <name type="scientific">Tagetes erecta</name>
    <name type="common">African marigold</name>
    <dbReference type="NCBI Taxonomy" id="13708"/>
    <lineage>
        <taxon>Eukaryota</taxon>
        <taxon>Viridiplantae</taxon>
        <taxon>Streptophyta</taxon>
        <taxon>Embryophyta</taxon>
        <taxon>Tracheophyta</taxon>
        <taxon>Spermatophyta</taxon>
        <taxon>Magnoliopsida</taxon>
        <taxon>eudicotyledons</taxon>
        <taxon>Gunneridae</taxon>
        <taxon>Pentapetalae</taxon>
        <taxon>asterids</taxon>
        <taxon>campanulids</taxon>
        <taxon>Asterales</taxon>
        <taxon>Asteraceae</taxon>
        <taxon>Asteroideae</taxon>
        <taxon>Heliantheae alliance</taxon>
        <taxon>Tageteae</taxon>
        <taxon>Tagetes</taxon>
    </lineage>
</organism>
<feature type="compositionally biased region" description="Pro residues" evidence="1">
    <location>
        <begin position="51"/>
        <end position="69"/>
    </location>
</feature>
<keyword evidence="2" id="KW-1133">Transmembrane helix</keyword>
<accession>A0AAD8NGC6</accession>
<comment type="caution">
    <text evidence="3">The sequence shown here is derived from an EMBL/GenBank/DDBJ whole genome shotgun (WGS) entry which is preliminary data.</text>
</comment>
<evidence type="ECO:0000313" key="3">
    <source>
        <dbReference type="EMBL" id="KAK1406953.1"/>
    </source>
</evidence>
<keyword evidence="4" id="KW-1185">Reference proteome</keyword>
<keyword evidence="2" id="KW-0472">Membrane</keyword>
<dbReference type="EMBL" id="JAUHHV010000011">
    <property type="protein sequence ID" value="KAK1406953.1"/>
    <property type="molecule type" value="Genomic_DNA"/>
</dbReference>
<evidence type="ECO:0000313" key="4">
    <source>
        <dbReference type="Proteomes" id="UP001229421"/>
    </source>
</evidence>
<feature type="region of interest" description="Disordered" evidence="1">
    <location>
        <begin position="51"/>
        <end position="71"/>
    </location>
</feature>
<keyword evidence="2" id="KW-0812">Transmembrane</keyword>
<dbReference type="Proteomes" id="UP001229421">
    <property type="component" value="Unassembled WGS sequence"/>
</dbReference>
<reference evidence="3" key="1">
    <citation type="journal article" date="2023" name="bioRxiv">
        <title>Improved chromosome-level genome assembly for marigold (Tagetes erecta).</title>
        <authorList>
            <person name="Jiang F."/>
            <person name="Yuan L."/>
            <person name="Wang S."/>
            <person name="Wang H."/>
            <person name="Xu D."/>
            <person name="Wang A."/>
            <person name="Fan W."/>
        </authorList>
    </citation>
    <scope>NUCLEOTIDE SEQUENCE</scope>
    <source>
        <strain evidence="3">WSJ</strain>
        <tissue evidence="3">Leaf</tissue>
    </source>
</reference>